<dbReference type="GO" id="GO:0044780">
    <property type="term" value="P:bacterial-type flagellum assembly"/>
    <property type="evidence" value="ECO:0007669"/>
    <property type="project" value="UniProtKB-UniRule"/>
</dbReference>
<evidence type="ECO:0000256" key="7">
    <source>
        <dbReference type="ARBA" id="ARBA00023136"/>
    </source>
</evidence>
<comment type="similarity">
    <text evidence="2 10">Belongs to the FliR/MopE/SpaR family.</text>
</comment>
<dbReference type="AlphaFoldDB" id="A0A7Z0VIU8"/>
<keyword evidence="12" id="KW-1185">Reference proteome</keyword>
<dbReference type="NCBIfam" id="TIGR01400">
    <property type="entry name" value="fliR"/>
    <property type="match status" value="1"/>
</dbReference>
<evidence type="ECO:0000313" key="11">
    <source>
        <dbReference type="EMBL" id="ODJ85981.1"/>
    </source>
</evidence>
<dbReference type="RefSeq" id="WP_069127993.1">
    <property type="nucleotide sequence ID" value="NZ_MARB01000030.1"/>
</dbReference>
<feature type="transmembrane region" description="Helical" evidence="10">
    <location>
        <begin position="39"/>
        <end position="57"/>
    </location>
</feature>
<feature type="transmembrane region" description="Helical" evidence="10">
    <location>
        <begin position="12"/>
        <end position="32"/>
    </location>
</feature>
<evidence type="ECO:0000256" key="9">
    <source>
        <dbReference type="NCBIfam" id="TIGR01400"/>
    </source>
</evidence>
<dbReference type="GO" id="GO:0006605">
    <property type="term" value="P:protein targeting"/>
    <property type="evidence" value="ECO:0007669"/>
    <property type="project" value="UniProtKB-UniRule"/>
</dbReference>
<evidence type="ECO:0000256" key="1">
    <source>
        <dbReference type="ARBA" id="ARBA00002578"/>
    </source>
</evidence>
<protein>
    <recommendedName>
        <fullName evidence="3 9">Flagellar biosynthetic protein FliR</fullName>
    </recommendedName>
</protein>
<keyword evidence="11" id="KW-0282">Flagellum</keyword>
<reference evidence="11 12" key="1">
    <citation type="submission" date="2016-06" db="EMBL/GenBank/DDBJ databases">
        <title>Genome sequence of endosymbiont of Candidatus Endolucinida thiodiazotropha.</title>
        <authorList>
            <person name="Poehlein A."/>
            <person name="Koenig S."/>
            <person name="Heiden S.E."/>
            <person name="Thuermer A."/>
            <person name="Voget S."/>
            <person name="Daniel R."/>
            <person name="Markert S."/>
            <person name="Gros O."/>
            <person name="Schweder T."/>
        </authorList>
    </citation>
    <scope>NUCLEOTIDE SEQUENCE [LARGE SCALE GENOMIC DNA]</scope>
    <source>
        <strain evidence="11 12">COS</strain>
    </source>
</reference>
<keyword evidence="11" id="KW-0966">Cell projection</keyword>
<evidence type="ECO:0000256" key="10">
    <source>
        <dbReference type="RuleBase" id="RU362071"/>
    </source>
</evidence>
<dbReference type="GO" id="GO:0009425">
    <property type="term" value="C:bacterial-type flagellum basal body"/>
    <property type="evidence" value="ECO:0007669"/>
    <property type="project" value="UniProtKB-SubCell"/>
</dbReference>
<comment type="caution">
    <text evidence="11">The sequence shown here is derived from an EMBL/GenBank/DDBJ whole genome shotgun (WGS) entry which is preliminary data.</text>
</comment>
<dbReference type="GO" id="GO:0005886">
    <property type="term" value="C:plasma membrane"/>
    <property type="evidence" value="ECO:0007669"/>
    <property type="project" value="UniProtKB-SubCell"/>
</dbReference>
<dbReference type="Proteomes" id="UP000094769">
    <property type="component" value="Unassembled WGS sequence"/>
</dbReference>
<keyword evidence="8 10" id="KW-0975">Bacterial flagellum</keyword>
<feature type="transmembrane region" description="Helical" evidence="10">
    <location>
        <begin position="69"/>
        <end position="88"/>
    </location>
</feature>
<keyword evidence="6 10" id="KW-1133">Transmembrane helix</keyword>
<evidence type="ECO:0000256" key="4">
    <source>
        <dbReference type="ARBA" id="ARBA00022475"/>
    </source>
</evidence>
<evidence type="ECO:0000256" key="5">
    <source>
        <dbReference type="ARBA" id="ARBA00022692"/>
    </source>
</evidence>
<dbReference type="PANTHER" id="PTHR30065:SF8">
    <property type="entry name" value="FLAGELLAR BIOSYNTHETIC PROTEIN FLIR"/>
    <property type="match status" value="1"/>
</dbReference>
<name>A0A7Z0VIU8_9GAMM</name>
<dbReference type="InterPro" id="IPR002010">
    <property type="entry name" value="T3SS_IM_R"/>
</dbReference>
<evidence type="ECO:0000256" key="8">
    <source>
        <dbReference type="ARBA" id="ARBA00023143"/>
    </source>
</evidence>
<dbReference type="PRINTS" id="PR00953">
    <property type="entry name" value="TYPE3IMRPROT"/>
</dbReference>
<keyword evidence="4 10" id="KW-1003">Cell membrane</keyword>
<keyword evidence="7 10" id="KW-0472">Membrane</keyword>
<dbReference type="EMBL" id="MARB01000030">
    <property type="protein sequence ID" value="ODJ85981.1"/>
    <property type="molecule type" value="Genomic_DNA"/>
</dbReference>
<accession>A0A7Z0VIU8</accession>
<evidence type="ECO:0000256" key="6">
    <source>
        <dbReference type="ARBA" id="ARBA00022989"/>
    </source>
</evidence>
<keyword evidence="5 10" id="KW-0812">Transmembrane</keyword>
<dbReference type="OrthoDB" id="9797790at2"/>
<keyword evidence="11" id="KW-0969">Cilium</keyword>
<feature type="transmembrane region" description="Helical" evidence="10">
    <location>
        <begin position="172"/>
        <end position="199"/>
    </location>
</feature>
<dbReference type="InterPro" id="IPR006303">
    <property type="entry name" value="FliR"/>
</dbReference>
<comment type="subcellular location">
    <subcellularLocation>
        <location evidence="10">Cell membrane</location>
        <topology evidence="10">Multi-pass membrane protein</topology>
    </subcellularLocation>
    <subcellularLocation>
        <location evidence="10">Bacterial flagellum basal body</location>
    </subcellularLocation>
</comment>
<evidence type="ECO:0000313" key="12">
    <source>
        <dbReference type="Proteomes" id="UP000094769"/>
    </source>
</evidence>
<gene>
    <name evidence="11" type="primary">fliR</name>
    <name evidence="11" type="ORF">CODIS_37870</name>
</gene>
<dbReference type="Pfam" id="PF01311">
    <property type="entry name" value="Bac_export_1"/>
    <property type="match status" value="1"/>
</dbReference>
<evidence type="ECO:0000256" key="2">
    <source>
        <dbReference type="ARBA" id="ARBA00009772"/>
    </source>
</evidence>
<evidence type="ECO:0000256" key="3">
    <source>
        <dbReference type="ARBA" id="ARBA00021717"/>
    </source>
</evidence>
<comment type="function">
    <text evidence="1 10">Role in flagellar biosynthesis.</text>
</comment>
<sequence>MIFNEAQFNTWLAAYLWPMVRISAMLVAIPLFSSRQIPARFRLFMMILITLLVAPTLPPQPQADVLSHTGFIILLQQILIGVMMGFILQMVFGALVFGGQVIAYSMGLGFASMVDPANGVQVPVVAQFYLILATLLFLIFNGHLLSIELIADSFDTMPVAMDGLSRNGLLEVVAWGSRLFTGGLLIALPIVGAMLMVNMGMGVVMRAAPQLNIFSIGFPITMLLGFALIWVTLPNAFSVFNELLDEAFQHLMSTLRVTG</sequence>
<feature type="transmembrane region" description="Helical" evidence="10">
    <location>
        <begin position="126"/>
        <end position="151"/>
    </location>
</feature>
<organism evidence="11 12">
    <name type="scientific">Candidatus Thiodiazotropha endolucinida</name>
    <dbReference type="NCBI Taxonomy" id="1655433"/>
    <lineage>
        <taxon>Bacteria</taxon>
        <taxon>Pseudomonadati</taxon>
        <taxon>Pseudomonadota</taxon>
        <taxon>Gammaproteobacteria</taxon>
        <taxon>Chromatiales</taxon>
        <taxon>Sedimenticolaceae</taxon>
        <taxon>Candidatus Thiodiazotropha</taxon>
    </lineage>
</organism>
<proteinExistence type="inferred from homology"/>
<dbReference type="PANTHER" id="PTHR30065">
    <property type="entry name" value="FLAGELLAR BIOSYNTHETIC PROTEIN FLIR"/>
    <property type="match status" value="1"/>
</dbReference>
<feature type="transmembrane region" description="Helical" evidence="10">
    <location>
        <begin position="211"/>
        <end position="233"/>
    </location>
</feature>